<protein>
    <recommendedName>
        <fullName evidence="4">Nitrogen fixation protein FixH</fullName>
    </recommendedName>
</protein>
<evidence type="ECO:0000313" key="3">
    <source>
        <dbReference type="Proteomes" id="UP000502260"/>
    </source>
</evidence>
<dbReference type="AlphaFoldDB" id="A0A6F8V6Z0"/>
<evidence type="ECO:0000313" key="2">
    <source>
        <dbReference type="EMBL" id="BCB25424.1"/>
    </source>
</evidence>
<organism evidence="2 3">
    <name type="scientific">Sulfurimicrobium lacus</name>
    <dbReference type="NCBI Taxonomy" id="2715678"/>
    <lineage>
        <taxon>Bacteria</taxon>
        <taxon>Pseudomonadati</taxon>
        <taxon>Pseudomonadota</taxon>
        <taxon>Betaproteobacteria</taxon>
        <taxon>Nitrosomonadales</taxon>
        <taxon>Sulfuricellaceae</taxon>
        <taxon>Sulfurimicrobium</taxon>
    </lineage>
</organism>
<dbReference type="EMBL" id="AP022853">
    <property type="protein sequence ID" value="BCB25424.1"/>
    <property type="molecule type" value="Genomic_DNA"/>
</dbReference>
<keyword evidence="1" id="KW-0472">Membrane</keyword>
<dbReference type="Proteomes" id="UP000502260">
    <property type="component" value="Chromosome"/>
</dbReference>
<name>A0A6F8V6Z0_9PROT</name>
<accession>A0A6F8V6Z0</accession>
<dbReference type="KEGG" id="slac:SKTS_03100"/>
<keyword evidence="3" id="KW-1185">Reference proteome</keyword>
<gene>
    <name evidence="2" type="ORF">SKTS_03100</name>
</gene>
<keyword evidence="1" id="KW-1133">Transmembrane helix</keyword>
<feature type="transmembrane region" description="Helical" evidence="1">
    <location>
        <begin position="30"/>
        <end position="49"/>
    </location>
</feature>
<feature type="transmembrane region" description="Helical" evidence="1">
    <location>
        <begin position="6"/>
        <end position="23"/>
    </location>
</feature>
<feature type="transmembrane region" description="Helical" evidence="1">
    <location>
        <begin position="55"/>
        <end position="73"/>
    </location>
</feature>
<keyword evidence="1" id="KW-0812">Transmembrane</keyword>
<dbReference type="RefSeq" id="WP_173059358.1">
    <property type="nucleotide sequence ID" value="NZ_AP022853.1"/>
</dbReference>
<feature type="transmembrane region" description="Helical" evidence="1">
    <location>
        <begin position="85"/>
        <end position="107"/>
    </location>
</feature>
<proteinExistence type="predicted"/>
<dbReference type="Pfam" id="PF05751">
    <property type="entry name" value="FixH"/>
    <property type="match status" value="1"/>
</dbReference>
<sequence length="262" mass="27948">MFETLFGGALAIIVLYYLLRAFGVSNYWRGVISGVVPVIGYLGLSTSNWPGGDVISMHMAVYLATATVLTVIGARKAGEKKRLHWGPKVIMIFFLALFVIDGTLLVVSGQGVPQAVAKWILPPAKKTSQTAHTAFSGVVPHGEEAAKSINQFLASTDKQNKLGWNVSVAGLENVAAGRQTSLAVTAKSADGQPLRGAVAAMALLRPGMAQAEQILDLVETDPGVYRTPVTVPQSGGWLAAIRLQRSNDRYEVQQHLDVAAKQ</sequence>
<evidence type="ECO:0008006" key="4">
    <source>
        <dbReference type="Google" id="ProtNLM"/>
    </source>
</evidence>
<evidence type="ECO:0000256" key="1">
    <source>
        <dbReference type="SAM" id="Phobius"/>
    </source>
</evidence>
<dbReference type="InterPro" id="IPR008620">
    <property type="entry name" value="FixH"/>
</dbReference>
<reference evidence="3" key="1">
    <citation type="submission" date="2020-03" db="EMBL/GenBank/DDBJ databases">
        <title>Complete genome sequence of sulfur-oxidizing bacterium skT11.</title>
        <authorList>
            <person name="Kanda M."/>
            <person name="Kojima H."/>
            <person name="Fukui M."/>
        </authorList>
    </citation>
    <scope>NUCLEOTIDE SEQUENCE [LARGE SCALE GENOMIC DNA]</scope>
    <source>
        <strain evidence="3">skT11</strain>
    </source>
</reference>